<evidence type="ECO:0000313" key="6">
    <source>
        <dbReference type="EMBL" id="CAP29964.2"/>
    </source>
</evidence>
<dbReference type="Gene3D" id="3.90.190.10">
    <property type="entry name" value="Protein tyrosine phosphatase superfamily"/>
    <property type="match status" value="1"/>
</dbReference>
<dbReference type="OMA" id="IRIHANY"/>
<feature type="region of interest" description="Disordered" evidence="1">
    <location>
        <begin position="1394"/>
        <end position="1446"/>
    </location>
</feature>
<dbReference type="CTD" id="8576863"/>
<dbReference type="PROSITE" id="PS50055">
    <property type="entry name" value="TYR_PHOSPHATASE_PTP"/>
    <property type="match status" value="1"/>
</dbReference>
<dbReference type="SMART" id="SM00194">
    <property type="entry name" value="PTPc"/>
    <property type="match status" value="1"/>
</dbReference>
<dbReference type="InParanoid" id="A8XBE9"/>
<feature type="compositionally biased region" description="Acidic residues" evidence="1">
    <location>
        <begin position="1436"/>
        <end position="1446"/>
    </location>
</feature>
<dbReference type="PANTHER" id="PTHR32525">
    <property type="entry name" value="PROTEIN-TYROSINE-PHOSPHATASE"/>
    <property type="match status" value="1"/>
</dbReference>
<name>A8XBE9_CAEBR</name>
<feature type="region of interest" description="Disordered" evidence="1">
    <location>
        <begin position="923"/>
        <end position="1029"/>
    </location>
</feature>
<keyword evidence="2" id="KW-1133">Transmembrane helix</keyword>
<feature type="chain" id="PRO_5002729722" evidence="3">
    <location>
        <begin position="21"/>
        <end position="1446"/>
    </location>
</feature>
<evidence type="ECO:0000256" key="1">
    <source>
        <dbReference type="SAM" id="MobiDB-lite"/>
    </source>
</evidence>
<dbReference type="SMART" id="SM00404">
    <property type="entry name" value="PTPc_motif"/>
    <property type="match status" value="1"/>
</dbReference>
<accession>A8XBE9</accession>
<feature type="compositionally biased region" description="Polar residues" evidence="1">
    <location>
        <begin position="88"/>
        <end position="110"/>
    </location>
</feature>
<feature type="signal peptide" evidence="3">
    <location>
        <begin position="1"/>
        <end position="20"/>
    </location>
</feature>
<dbReference type="PANTHER" id="PTHR32525:SF1">
    <property type="entry name" value="DOMAIN OF UNKNOWN FUNCTION WSN DOMAIN-CONTAINING PROTEIN-RELATED"/>
    <property type="match status" value="1"/>
</dbReference>
<protein>
    <submittedName>
        <fullName evidence="6">Protein CBG10528</fullName>
    </submittedName>
</protein>
<organism evidence="6 7">
    <name type="scientific">Caenorhabditis briggsae</name>
    <dbReference type="NCBI Taxonomy" id="6238"/>
    <lineage>
        <taxon>Eukaryota</taxon>
        <taxon>Metazoa</taxon>
        <taxon>Ecdysozoa</taxon>
        <taxon>Nematoda</taxon>
        <taxon>Chromadorea</taxon>
        <taxon>Rhabditida</taxon>
        <taxon>Rhabditina</taxon>
        <taxon>Rhabditomorpha</taxon>
        <taxon>Rhabditoidea</taxon>
        <taxon>Rhabditidae</taxon>
        <taxon>Peloderinae</taxon>
        <taxon>Caenorhabditis</taxon>
    </lineage>
</organism>
<dbReference type="InterPro" id="IPR029021">
    <property type="entry name" value="Prot-tyrosine_phosphatase-like"/>
</dbReference>
<dbReference type="InterPro" id="IPR003595">
    <property type="entry name" value="Tyr_Pase_cat"/>
</dbReference>
<dbReference type="Pfam" id="PF02206">
    <property type="entry name" value="WSN"/>
    <property type="match status" value="1"/>
</dbReference>
<feature type="transmembrane region" description="Helical" evidence="2">
    <location>
        <begin position="890"/>
        <end position="915"/>
    </location>
</feature>
<evidence type="ECO:0000313" key="7">
    <source>
        <dbReference type="Proteomes" id="UP000008549"/>
    </source>
</evidence>
<dbReference type="SMART" id="SM00453">
    <property type="entry name" value="WSN"/>
    <property type="match status" value="1"/>
</dbReference>
<dbReference type="PROSITE" id="PS50056">
    <property type="entry name" value="TYR_PHOSPHATASE_2"/>
    <property type="match status" value="1"/>
</dbReference>
<feature type="compositionally biased region" description="Basic and acidic residues" evidence="1">
    <location>
        <begin position="1394"/>
        <end position="1419"/>
    </location>
</feature>
<dbReference type="EMBL" id="HE601209">
    <property type="protein sequence ID" value="CAP29964.2"/>
    <property type="molecule type" value="Genomic_DNA"/>
</dbReference>
<keyword evidence="2" id="KW-0472">Membrane</keyword>
<keyword evidence="2" id="KW-0812">Transmembrane</keyword>
<reference evidence="6 7" key="2">
    <citation type="journal article" date="2011" name="PLoS Genet.">
        <title>Caenorhabditis briggsae recombinant inbred line genotypes reveal inter-strain incompatibility and the evolution of recombination.</title>
        <authorList>
            <person name="Ross J.A."/>
            <person name="Koboldt D.C."/>
            <person name="Staisch J.E."/>
            <person name="Chamberlin H.M."/>
            <person name="Gupta B.P."/>
            <person name="Miller R.D."/>
            <person name="Baird S.E."/>
            <person name="Haag E.S."/>
        </authorList>
    </citation>
    <scope>NUCLEOTIDE SEQUENCE [LARGE SCALE GENOMIC DNA]</scope>
    <source>
        <strain evidence="6 7">AF16</strain>
    </source>
</reference>
<dbReference type="RefSeq" id="XP_045094317.1">
    <property type="nucleotide sequence ID" value="XM_045236360.1"/>
</dbReference>
<dbReference type="PRINTS" id="PR00700">
    <property type="entry name" value="PRTYPHPHTASE"/>
</dbReference>
<feature type="domain" description="Tyrosine-protein phosphatase" evidence="4">
    <location>
        <begin position="1092"/>
        <end position="1337"/>
    </location>
</feature>
<dbReference type="KEGG" id="cbr:CBG_10528"/>
<feature type="compositionally biased region" description="Basic and acidic residues" evidence="1">
    <location>
        <begin position="933"/>
        <end position="993"/>
    </location>
</feature>
<dbReference type="HOGENOM" id="CLU_002807_0_0_1"/>
<dbReference type="InterPro" id="IPR000387">
    <property type="entry name" value="Tyr_Pase_dom"/>
</dbReference>
<dbReference type="SUPFAM" id="SSF52799">
    <property type="entry name" value="(Phosphotyrosine protein) phosphatases II"/>
    <property type="match status" value="1"/>
</dbReference>
<gene>
    <name evidence="6 8" type="ORF">CBG10528</name>
    <name evidence="6" type="ORF">CBG_10528</name>
</gene>
<evidence type="ECO:0000256" key="3">
    <source>
        <dbReference type="SAM" id="SignalP"/>
    </source>
</evidence>
<feature type="compositionally biased region" description="Basic and acidic residues" evidence="1">
    <location>
        <begin position="1000"/>
        <end position="1029"/>
    </location>
</feature>
<dbReference type="Pfam" id="PF00102">
    <property type="entry name" value="Y_phosphatase"/>
    <property type="match status" value="1"/>
</dbReference>
<dbReference type="CDD" id="cd00047">
    <property type="entry name" value="PTPc"/>
    <property type="match status" value="1"/>
</dbReference>
<feature type="region of interest" description="Disordered" evidence="1">
    <location>
        <begin position="63"/>
        <end position="110"/>
    </location>
</feature>
<dbReference type="InterPro" id="IPR003125">
    <property type="entry name" value="WSN"/>
</dbReference>
<dbReference type="GO" id="GO:0004725">
    <property type="term" value="F:protein tyrosine phosphatase activity"/>
    <property type="evidence" value="ECO:0007669"/>
    <property type="project" value="InterPro"/>
</dbReference>
<dbReference type="STRING" id="6238.A8XBE9"/>
<dbReference type="InterPro" id="IPR000242">
    <property type="entry name" value="PTP_cat"/>
</dbReference>
<sequence length="1446" mass="162069">MVFHVAISLLIAAQYSGVCAHGQHLQHPPDAPHKGSPPIFKDPMSSGQGWLLNFSLPSKQDLFSDPPPDIPGIQDSPNPNDRMLLDSMTYSVPNNDSPASPLDSNRPSNTPIIRKTRAASTNSQEFLEHVSIIARIANGISVQSGLMNNVTNIEEVAGELLSFGDIPVSTIAKFKPDSLNKFATKLKEAPTVLDSSIIDQEQQVLDLTELLKKSKTIGDLKDLSGKDAYFSYLKDLLNFDDGPLRAPSFSMKQAMERIDSIDKAIRNEDAIASDASFVASAFGSLGTHLNGMSQKIEAFKTSLQTLKDSELKNGPTVIGPLKKMIDLIYFRVEYKTPLSNQDVAKSNLNKVLMLSADSEAAVQDVATVTSLARSRSNTGFQKRKITSGFPNGVSDLKQLVRDVRNPWIGKILGTNESVDSLNDGLLPLFKMNKKLADLDEKLAVLSTPKLSKTLSGIRGFQKELSKVDQNVADITETVWKELHLCRKEAYPIDSGDLKDIKAVIKDVTILYQISQFELEVNVDDLNKEIKRFNDSLKFSDVSNIKQSMAELPGVMKTLKESGSLQKINTTLSELLVIFEGSHVSELKKKAGDVVSKEGNMYDSVFDKEVKLYACLENVKDAEKVVQAIAATRKLRGLKSDDVAPVESSIKAVSGVSKDLSNLKSLTTEMQKHPDVAPTDLNKFPNSTNQSKVIGQSAASLRFAHGLKELDPEIADLKDVDAIVQAEILKVSDPAQINDLTAQWGDHQSHMDSLDQTLSGIRSFDSNLNVSKAETLEELSSPLKNLGSIPNAKINALEKSKVLEVLIAQPQIDPSVKSDLKKSKQTLDKLAPLDLGFSSHKSQFEKAPDAFKALHDFLVGFFTVQRNNMASSANNGSSIVSGPAEEPDNTIMWIIIGVAAFLLVGVSIGVGVWVFISRRKKKQEDEERLEEEERDRLRREKEKEDRDKERKERDAKEAAMEEEKKELEAQKKREHDAREQEEARRKAAEDERRAASKRRRAAEAEAAAERKKRETMAKDQKAKDQAQQVKDREQFEIDMRTMLLGVEKWIRNHKYQNASQMVGILGDQMKIVVNYQKQNNKDLIKSSLIYLPREKHRYPNAIPCHLETVVKFQFNGVDIKIHANHVVTKPTYSKSSKFGDVKVSMRFIATQGPLKNTLDDFWSMVWHFKVEFIIMLCLFKEDGKVKCDTYFKADATGTFETELFKIDTVDFEPMFKGREAGWKRKFEVTLKKDPKGEKRTLTHYHYLEWPDKGVPNGHEDVSQLLEFVKDSKAPVVVHCSAGIGRTMCLIGTEYMAAEVKHNANYTVAQGGIDLRNVRCNGIQTFEQMVWLVASVVYRLTHKFGLESEDYDALVKQIKTAQKMIFMKDLELKLKRTIDFREGDMDEDLLKRAIEKEREDEKKMEDKKQRTESGKDTRIVMDVEEDGEEVAGPGVEVIEMDSDEEEES</sequence>
<evidence type="ECO:0000313" key="8">
    <source>
        <dbReference type="WormBase" id="CBG10528"/>
    </source>
</evidence>
<keyword evidence="3" id="KW-0732">Signal</keyword>
<dbReference type="eggNOG" id="ENOG502QR81">
    <property type="taxonomic scope" value="Eukaryota"/>
</dbReference>
<feature type="domain" description="Tyrosine specific protein phosphatases" evidence="5">
    <location>
        <begin position="1258"/>
        <end position="1328"/>
    </location>
</feature>
<evidence type="ECO:0000256" key="2">
    <source>
        <dbReference type="SAM" id="Phobius"/>
    </source>
</evidence>
<dbReference type="GeneID" id="8576863"/>
<evidence type="ECO:0000259" key="4">
    <source>
        <dbReference type="PROSITE" id="PS50055"/>
    </source>
</evidence>
<keyword evidence="7" id="KW-1185">Reference proteome</keyword>
<proteinExistence type="predicted"/>
<evidence type="ECO:0000259" key="5">
    <source>
        <dbReference type="PROSITE" id="PS50056"/>
    </source>
</evidence>
<reference evidence="6 7" key="1">
    <citation type="journal article" date="2003" name="PLoS Biol.">
        <title>The genome sequence of Caenorhabditis briggsae: a platform for comparative genomics.</title>
        <authorList>
            <person name="Stein L.D."/>
            <person name="Bao Z."/>
            <person name="Blasiar D."/>
            <person name="Blumenthal T."/>
            <person name="Brent M.R."/>
            <person name="Chen N."/>
            <person name="Chinwalla A."/>
            <person name="Clarke L."/>
            <person name="Clee C."/>
            <person name="Coghlan A."/>
            <person name="Coulson A."/>
            <person name="D'Eustachio P."/>
            <person name="Fitch D.H."/>
            <person name="Fulton L.A."/>
            <person name="Fulton R.E."/>
            <person name="Griffiths-Jones S."/>
            <person name="Harris T.W."/>
            <person name="Hillier L.W."/>
            <person name="Kamath R."/>
            <person name="Kuwabara P.E."/>
            <person name="Mardis E.R."/>
            <person name="Marra M.A."/>
            <person name="Miner T.L."/>
            <person name="Minx P."/>
            <person name="Mullikin J.C."/>
            <person name="Plumb R.W."/>
            <person name="Rogers J."/>
            <person name="Schein J.E."/>
            <person name="Sohrmann M."/>
            <person name="Spieth J."/>
            <person name="Stajich J.E."/>
            <person name="Wei C."/>
            <person name="Willey D."/>
            <person name="Wilson R.K."/>
            <person name="Durbin R."/>
            <person name="Waterston R.H."/>
        </authorList>
    </citation>
    <scope>NUCLEOTIDE SEQUENCE [LARGE SCALE GENOMIC DNA]</scope>
    <source>
        <strain evidence="6 7">AF16</strain>
    </source>
</reference>
<dbReference type="Proteomes" id="UP000008549">
    <property type="component" value="Unassembled WGS sequence"/>
</dbReference>
<dbReference type="WormBase" id="CBG10528">
    <property type="protein sequence ID" value="CBP45441"/>
    <property type="gene ID" value="WBGene00031901"/>
</dbReference>